<dbReference type="GO" id="GO:0043048">
    <property type="term" value="P:dolichyl monophosphate biosynthetic process"/>
    <property type="evidence" value="ECO:0007669"/>
    <property type="project" value="TreeGrafter"/>
</dbReference>
<dbReference type="InterPro" id="IPR032974">
    <property type="entry name" value="Polypren_kinase"/>
</dbReference>
<feature type="transmembrane region" description="Helical" evidence="10">
    <location>
        <begin position="119"/>
        <end position="138"/>
    </location>
</feature>
<evidence type="ECO:0000256" key="7">
    <source>
        <dbReference type="ARBA" id="ARBA00022824"/>
    </source>
</evidence>
<comment type="subcellular location">
    <subcellularLocation>
        <location evidence="1">Endoplasmic reticulum membrane</location>
        <topology evidence="1">Multi-pass membrane protein</topology>
    </subcellularLocation>
</comment>
<evidence type="ECO:0000256" key="8">
    <source>
        <dbReference type="ARBA" id="ARBA00022989"/>
    </source>
</evidence>
<feature type="transmembrane region" description="Helical" evidence="10">
    <location>
        <begin position="79"/>
        <end position="99"/>
    </location>
</feature>
<gene>
    <name evidence="11" type="ORF">CDEB00056_LOCUS12112</name>
</gene>
<dbReference type="PANTHER" id="PTHR13205">
    <property type="entry name" value="TRANSMEMBRANE PROTEIN 15-RELATED"/>
    <property type="match status" value="1"/>
</dbReference>
<evidence type="ECO:0000256" key="2">
    <source>
        <dbReference type="ARBA" id="ARBA00010794"/>
    </source>
</evidence>
<keyword evidence="4" id="KW-0808">Transferase</keyword>
<comment type="similarity">
    <text evidence="2">Belongs to the polyprenol kinase family.</text>
</comment>
<evidence type="ECO:0000256" key="1">
    <source>
        <dbReference type="ARBA" id="ARBA00004477"/>
    </source>
</evidence>
<evidence type="ECO:0000256" key="9">
    <source>
        <dbReference type="ARBA" id="ARBA00023136"/>
    </source>
</evidence>
<reference evidence="11" key="1">
    <citation type="submission" date="2021-01" db="EMBL/GenBank/DDBJ databases">
        <authorList>
            <person name="Corre E."/>
            <person name="Pelletier E."/>
            <person name="Niang G."/>
            <person name="Scheremetjew M."/>
            <person name="Finn R."/>
            <person name="Kale V."/>
            <person name="Holt S."/>
            <person name="Cochrane G."/>
            <person name="Meng A."/>
            <person name="Brown T."/>
            <person name="Cohen L."/>
        </authorList>
    </citation>
    <scope>NUCLEOTIDE SEQUENCE</scope>
    <source>
        <strain evidence="11">MM31A-1</strain>
    </source>
</reference>
<sequence>MVERVRATANSSEMDKVVTELCTNSNGRETQLSVQHFFKVFFDEKDSGAALGGFVVTHIALIVGCAAPLWVYILYGTNGFLPFLGIIALGIGDSAGAIIGSLCGKRRWPRSRRTKEGSLAVFISMFLAVLCLESYSSACALRVPVLRQTMFVFLPLTALEAVTFQIDNLCLPLFAILLSLELSAWSL</sequence>
<keyword evidence="7" id="KW-0256">Endoplasmic reticulum</keyword>
<dbReference type="EC" id="2.7.1.108" evidence="3"/>
<proteinExistence type="inferred from homology"/>
<dbReference type="GO" id="GO:0005789">
    <property type="term" value="C:endoplasmic reticulum membrane"/>
    <property type="evidence" value="ECO:0007669"/>
    <property type="project" value="UniProtKB-SubCell"/>
</dbReference>
<dbReference type="EMBL" id="HBIO01015706">
    <property type="protein sequence ID" value="CAE0467260.1"/>
    <property type="molecule type" value="Transcribed_RNA"/>
</dbReference>
<evidence type="ECO:0000256" key="3">
    <source>
        <dbReference type="ARBA" id="ARBA00012132"/>
    </source>
</evidence>
<dbReference type="AlphaFoldDB" id="A0A7S3V9Z6"/>
<keyword evidence="8 10" id="KW-1133">Transmembrane helix</keyword>
<protein>
    <recommendedName>
        <fullName evidence="3">dolichol kinase</fullName>
        <ecNumber evidence="3">2.7.1.108</ecNumber>
    </recommendedName>
</protein>
<keyword evidence="6" id="KW-0418">Kinase</keyword>
<feature type="transmembrane region" description="Helical" evidence="10">
    <location>
        <begin position="49"/>
        <end position="73"/>
    </location>
</feature>
<organism evidence="11">
    <name type="scientific">Chaetoceros debilis</name>
    <dbReference type="NCBI Taxonomy" id="122233"/>
    <lineage>
        <taxon>Eukaryota</taxon>
        <taxon>Sar</taxon>
        <taxon>Stramenopiles</taxon>
        <taxon>Ochrophyta</taxon>
        <taxon>Bacillariophyta</taxon>
        <taxon>Coscinodiscophyceae</taxon>
        <taxon>Chaetocerotophycidae</taxon>
        <taxon>Chaetocerotales</taxon>
        <taxon>Chaetocerotaceae</taxon>
        <taxon>Chaetoceros</taxon>
    </lineage>
</organism>
<keyword evidence="9 10" id="KW-0472">Membrane</keyword>
<evidence type="ECO:0000256" key="5">
    <source>
        <dbReference type="ARBA" id="ARBA00022692"/>
    </source>
</evidence>
<dbReference type="GO" id="GO:0004168">
    <property type="term" value="F:dolichol kinase activity"/>
    <property type="evidence" value="ECO:0007669"/>
    <property type="project" value="UniProtKB-EC"/>
</dbReference>
<evidence type="ECO:0000313" key="11">
    <source>
        <dbReference type="EMBL" id="CAE0467260.1"/>
    </source>
</evidence>
<accession>A0A7S3V9Z6</accession>
<evidence type="ECO:0000256" key="4">
    <source>
        <dbReference type="ARBA" id="ARBA00022679"/>
    </source>
</evidence>
<name>A0A7S3V9Z6_9STRA</name>
<keyword evidence="5 10" id="KW-0812">Transmembrane</keyword>
<evidence type="ECO:0000256" key="6">
    <source>
        <dbReference type="ARBA" id="ARBA00022777"/>
    </source>
</evidence>
<dbReference type="PANTHER" id="PTHR13205:SF15">
    <property type="entry name" value="DOLICHOL KINASE"/>
    <property type="match status" value="1"/>
</dbReference>
<evidence type="ECO:0000256" key="10">
    <source>
        <dbReference type="SAM" id="Phobius"/>
    </source>
</evidence>